<sequence length="80" mass="8961">MQVERHLAAHDSNKNGARIGSGRNGTIRLLSTKPDLSDELFQAIQEEWVRISHDTIPGLIESMPCRIRAVIKAKGYATKY</sequence>
<reference evidence="3" key="1">
    <citation type="submission" date="2022-11" db="UniProtKB">
        <authorList>
            <consortium name="WormBaseParasite"/>
        </authorList>
    </citation>
    <scope>IDENTIFICATION</scope>
</reference>
<evidence type="ECO:0000256" key="1">
    <source>
        <dbReference type="SAM" id="MobiDB-lite"/>
    </source>
</evidence>
<dbReference type="Gene3D" id="3.30.420.10">
    <property type="entry name" value="Ribonuclease H-like superfamily/Ribonuclease H"/>
    <property type="match status" value="1"/>
</dbReference>
<name>A0A914DRK3_9BILA</name>
<keyword evidence="2" id="KW-1185">Reference proteome</keyword>
<feature type="region of interest" description="Disordered" evidence="1">
    <location>
        <begin position="1"/>
        <end position="23"/>
    </location>
</feature>
<accession>A0A914DRK3</accession>
<protein>
    <submittedName>
        <fullName evidence="3">Uncharacterized protein</fullName>
    </submittedName>
</protein>
<dbReference type="AlphaFoldDB" id="A0A914DRK3"/>
<dbReference type="GO" id="GO:0003676">
    <property type="term" value="F:nucleic acid binding"/>
    <property type="evidence" value="ECO:0007669"/>
    <property type="project" value="InterPro"/>
</dbReference>
<evidence type="ECO:0000313" key="3">
    <source>
        <dbReference type="WBParaSite" id="ACRNAN_scaffold3446.g31030.t1"/>
    </source>
</evidence>
<dbReference type="WBParaSite" id="ACRNAN_scaffold3446.g31030.t1">
    <property type="protein sequence ID" value="ACRNAN_scaffold3446.g31030.t1"/>
    <property type="gene ID" value="ACRNAN_scaffold3446.g31030"/>
</dbReference>
<dbReference type="InterPro" id="IPR036397">
    <property type="entry name" value="RNaseH_sf"/>
</dbReference>
<organism evidence="2 3">
    <name type="scientific">Acrobeloides nanus</name>
    <dbReference type="NCBI Taxonomy" id="290746"/>
    <lineage>
        <taxon>Eukaryota</taxon>
        <taxon>Metazoa</taxon>
        <taxon>Ecdysozoa</taxon>
        <taxon>Nematoda</taxon>
        <taxon>Chromadorea</taxon>
        <taxon>Rhabditida</taxon>
        <taxon>Tylenchina</taxon>
        <taxon>Cephalobomorpha</taxon>
        <taxon>Cephaloboidea</taxon>
        <taxon>Cephalobidae</taxon>
        <taxon>Acrobeloides</taxon>
    </lineage>
</organism>
<evidence type="ECO:0000313" key="2">
    <source>
        <dbReference type="Proteomes" id="UP000887540"/>
    </source>
</evidence>
<proteinExistence type="predicted"/>
<dbReference type="Proteomes" id="UP000887540">
    <property type="component" value="Unplaced"/>
</dbReference>
<feature type="compositionally biased region" description="Basic and acidic residues" evidence="1">
    <location>
        <begin position="1"/>
        <end position="13"/>
    </location>
</feature>